<reference evidence="1 2" key="1">
    <citation type="journal article" date="2019" name="Appl. Microbiol. Biotechnol.">
        <title>Genome sequence of Isaria javanica and comparative genome analysis insights into family S53 peptidase evolution in fungal entomopathogens.</title>
        <authorList>
            <person name="Lin R."/>
            <person name="Zhang X."/>
            <person name="Xin B."/>
            <person name="Zou M."/>
            <person name="Gao Y."/>
            <person name="Qin F."/>
            <person name="Hu Q."/>
            <person name="Xie B."/>
            <person name="Cheng X."/>
        </authorList>
    </citation>
    <scope>NUCLEOTIDE SEQUENCE [LARGE SCALE GENOMIC DNA]</scope>
    <source>
        <strain evidence="1 2">IJ1G</strain>
    </source>
</reference>
<evidence type="ECO:0000313" key="2">
    <source>
        <dbReference type="Proteomes" id="UP000315783"/>
    </source>
</evidence>
<proteinExistence type="predicted"/>
<keyword evidence="2" id="KW-1185">Reference proteome</keyword>
<accession>A0A545UP05</accession>
<protein>
    <submittedName>
        <fullName evidence="1">Uncharacterized protein</fullName>
    </submittedName>
</protein>
<dbReference type="Proteomes" id="UP000315783">
    <property type="component" value="Unassembled WGS sequence"/>
</dbReference>
<gene>
    <name evidence="1" type="ORF">IF1G_10089</name>
</gene>
<organism evidence="1 2">
    <name type="scientific">Cordyceps javanica</name>
    <dbReference type="NCBI Taxonomy" id="43265"/>
    <lineage>
        <taxon>Eukaryota</taxon>
        <taxon>Fungi</taxon>
        <taxon>Dikarya</taxon>
        <taxon>Ascomycota</taxon>
        <taxon>Pezizomycotina</taxon>
        <taxon>Sordariomycetes</taxon>
        <taxon>Hypocreomycetidae</taxon>
        <taxon>Hypocreales</taxon>
        <taxon>Cordycipitaceae</taxon>
        <taxon>Cordyceps</taxon>
    </lineage>
</organism>
<dbReference type="EMBL" id="SPUK01000020">
    <property type="protein sequence ID" value="TQV91208.1"/>
    <property type="molecule type" value="Genomic_DNA"/>
</dbReference>
<dbReference type="AlphaFoldDB" id="A0A545UP05"/>
<evidence type="ECO:0000313" key="1">
    <source>
        <dbReference type="EMBL" id="TQV91208.1"/>
    </source>
</evidence>
<sequence>MLKNRRGSCQPADKQTRPTALSLIRHRLASHSFDINFSMTSFSKSNEYNSKYMIRLEYSQELRFDKAARRGQAKLTLPRRLHITAQFSLYIRSHSFFDALARWEGHVLTAVPQKVTKTASLYSKSRLRLVIMRMREQNLLPSTRNSERPPRRVVEATLYRSPLRYHLRFRPLTVAAAMTPPRTLV</sequence>
<comment type="caution">
    <text evidence="1">The sequence shown here is derived from an EMBL/GenBank/DDBJ whole genome shotgun (WGS) entry which is preliminary data.</text>
</comment>
<name>A0A545UP05_9HYPO</name>